<evidence type="ECO:0000259" key="14">
    <source>
        <dbReference type="PROSITE" id="PS50102"/>
    </source>
</evidence>
<dbReference type="GO" id="GO:0003723">
    <property type="term" value="F:RNA binding"/>
    <property type="evidence" value="ECO:0007669"/>
    <property type="project" value="UniProtKB-UniRule"/>
</dbReference>
<evidence type="ECO:0000259" key="13">
    <source>
        <dbReference type="PROSITE" id="PS50072"/>
    </source>
</evidence>
<dbReference type="InterPro" id="IPR035542">
    <property type="entry name" value="CRIP"/>
</dbReference>
<evidence type="ECO:0000256" key="5">
    <source>
        <dbReference type="ARBA" id="ARBA00022884"/>
    </source>
</evidence>
<dbReference type="AlphaFoldDB" id="A0AAE0IKL7"/>
<feature type="compositionally biased region" description="Basic and acidic residues" evidence="12">
    <location>
        <begin position="391"/>
        <end position="407"/>
    </location>
</feature>
<comment type="function">
    <text evidence="2 10">PPIases accelerate the folding of proteins. It catalyzes the cis-trans isomerization of proline imidic peptide bonds in oligopeptides.</text>
</comment>
<dbReference type="SUPFAM" id="SSF54928">
    <property type="entry name" value="RNA-binding domain, RBD"/>
    <property type="match status" value="1"/>
</dbReference>
<dbReference type="InterPro" id="IPR035538">
    <property type="entry name" value="Cyclophilin_PPIL4"/>
</dbReference>
<feature type="region of interest" description="Disordered" evidence="12">
    <location>
        <begin position="177"/>
        <end position="196"/>
    </location>
</feature>
<dbReference type="PROSITE" id="PS50102">
    <property type="entry name" value="RRM"/>
    <property type="match status" value="1"/>
</dbReference>
<name>A0AAE0IKL7_9PEZI</name>
<evidence type="ECO:0000256" key="6">
    <source>
        <dbReference type="ARBA" id="ARBA00023110"/>
    </source>
</evidence>
<dbReference type="InterPro" id="IPR012677">
    <property type="entry name" value="Nucleotide-bd_a/b_plait_sf"/>
</dbReference>
<evidence type="ECO:0000256" key="4">
    <source>
        <dbReference type="ARBA" id="ARBA00010739"/>
    </source>
</evidence>
<dbReference type="GO" id="GO:0005634">
    <property type="term" value="C:nucleus"/>
    <property type="evidence" value="ECO:0007669"/>
    <property type="project" value="UniProtKB-SubCell"/>
</dbReference>
<feature type="compositionally biased region" description="Basic and acidic residues" evidence="12">
    <location>
        <begin position="414"/>
        <end position="505"/>
    </location>
</feature>
<evidence type="ECO:0000256" key="7">
    <source>
        <dbReference type="ARBA" id="ARBA00023235"/>
    </source>
</evidence>
<dbReference type="PANTHER" id="PTHR45843:SF1">
    <property type="entry name" value="PEPTIDYL-PROLYL CIS-TRANS ISOMERASE-LIKE 4"/>
    <property type="match status" value="1"/>
</dbReference>
<evidence type="ECO:0000256" key="3">
    <source>
        <dbReference type="ARBA" id="ARBA00004123"/>
    </source>
</evidence>
<evidence type="ECO:0000256" key="1">
    <source>
        <dbReference type="ARBA" id="ARBA00000971"/>
    </source>
</evidence>
<dbReference type="Gene3D" id="2.40.100.10">
    <property type="entry name" value="Cyclophilin-like"/>
    <property type="match status" value="1"/>
</dbReference>
<dbReference type="InterPro" id="IPR029000">
    <property type="entry name" value="Cyclophilin-like_dom_sf"/>
</dbReference>
<dbReference type="Proteomes" id="UP001283341">
    <property type="component" value="Unassembled WGS sequence"/>
</dbReference>
<reference evidence="15" key="1">
    <citation type="journal article" date="2023" name="Mol. Phylogenet. Evol.">
        <title>Genome-scale phylogeny and comparative genomics of the fungal order Sordariales.</title>
        <authorList>
            <person name="Hensen N."/>
            <person name="Bonometti L."/>
            <person name="Westerberg I."/>
            <person name="Brannstrom I.O."/>
            <person name="Guillou S."/>
            <person name="Cros-Aarteil S."/>
            <person name="Calhoun S."/>
            <person name="Haridas S."/>
            <person name="Kuo A."/>
            <person name="Mondo S."/>
            <person name="Pangilinan J."/>
            <person name="Riley R."/>
            <person name="LaButti K."/>
            <person name="Andreopoulos B."/>
            <person name="Lipzen A."/>
            <person name="Chen C."/>
            <person name="Yan M."/>
            <person name="Daum C."/>
            <person name="Ng V."/>
            <person name="Clum A."/>
            <person name="Steindorff A."/>
            <person name="Ohm R.A."/>
            <person name="Martin F."/>
            <person name="Silar P."/>
            <person name="Natvig D.O."/>
            <person name="Lalanne C."/>
            <person name="Gautier V."/>
            <person name="Ament-Velasquez S.L."/>
            <person name="Kruys A."/>
            <person name="Hutchinson M.I."/>
            <person name="Powell A.J."/>
            <person name="Barry K."/>
            <person name="Miller A.N."/>
            <person name="Grigoriev I.V."/>
            <person name="Debuchy R."/>
            <person name="Gladieux P."/>
            <person name="Hiltunen Thoren M."/>
            <person name="Johannesson H."/>
        </authorList>
    </citation>
    <scope>NUCLEOTIDE SEQUENCE</scope>
    <source>
        <strain evidence="15">CBS 118394</strain>
    </source>
</reference>
<dbReference type="SMART" id="SM00360">
    <property type="entry name" value="RRM"/>
    <property type="match status" value="1"/>
</dbReference>
<dbReference type="GO" id="GO:0003755">
    <property type="term" value="F:peptidyl-prolyl cis-trans isomerase activity"/>
    <property type="evidence" value="ECO:0007669"/>
    <property type="project" value="UniProtKB-UniRule"/>
</dbReference>
<dbReference type="EMBL" id="JAUEDM010000002">
    <property type="protein sequence ID" value="KAK3326893.1"/>
    <property type="molecule type" value="Genomic_DNA"/>
</dbReference>
<accession>A0AAE0IKL7</accession>
<dbReference type="PRINTS" id="PR00153">
    <property type="entry name" value="CSAPPISMRASE"/>
</dbReference>
<feature type="domain" description="PPIase cyclophilin-type" evidence="13">
    <location>
        <begin position="6"/>
        <end position="172"/>
    </location>
</feature>
<keyword evidence="8 10" id="KW-0539">Nucleus</keyword>
<keyword evidence="16" id="KW-1185">Reference proteome</keyword>
<feature type="region of interest" description="Disordered" evidence="12">
    <location>
        <begin position="338"/>
        <end position="361"/>
    </location>
</feature>
<dbReference type="CDD" id="cd12235">
    <property type="entry name" value="RRM_PPIL4"/>
    <property type="match status" value="1"/>
</dbReference>
<evidence type="ECO:0000313" key="15">
    <source>
        <dbReference type="EMBL" id="KAK3326893.1"/>
    </source>
</evidence>
<evidence type="ECO:0000256" key="8">
    <source>
        <dbReference type="ARBA" id="ARBA00023242"/>
    </source>
</evidence>
<evidence type="ECO:0000256" key="11">
    <source>
        <dbReference type="SAM" id="Coils"/>
    </source>
</evidence>
<dbReference type="Gene3D" id="3.30.70.330">
    <property type="match status" value="1"/>
</dbReference>
<dbReference type="CDD" id="cd01921">
    <property type="entry name" value="cyclophilin_RRM"/>
    <property type="match status" value="1"/>
</dbReference>
<dbReference type="Pfam" id="PF00160">
    <property type="entry name" value="Pro_isomerase"/>
    <property type="match status" value="1"/>
</dbReference>
<evidence type="ECO:0000256" key="2">
    <source>
        <dbReference type="ARBA" id="ARBA00002388"/>
    </source>
</evidence>
<evidence type="ECO:0000256" key="12">
    <source>
        <dbReference type="SAM" id="MobiDB-lite"/>
    </source>
</evidence>
<dbReference type="InterPro" id="IPR035979">
    <property type="entry name" value="RBD_domain_sf"/>
</dbReference>
<keyword evidence="7 10" id="KW-0413">Isomerase</keyword>
<dbReference type="InterPro" id="IPR002130">
    <property type="entry name" value="Cyclophilin-type_PPIase_dom"/>
</dbReference>
<dbReference type="PROSITE" id="PS50072">
    <property type="entry name" value="CSA_PPIASE_2"/>
    <property type="match status" value="1"/>
</dbReference>
<organism evidence="15 16">
    <name type="scientific">Apodospora peruviana</name>
    <dbReference type="NCBI Taxonomy" id="516989"/>
    <lineage>
        <taxon>Eukaryota</taxon>
        <taxon>Fungi</taxon>
        <taxon>Dikarya</taxon>
        <taxon>Ascomycota</taxon>
        <taxon>Pezizomycotina</taxon>
        <taxon>Sordariomycetes</taxon>
        <taxon>Sordariomycetidae</taxon>
        <taxon>Sordariales</taxon>
        <taxon>Lasiosphaeriaceae</taxon>
        <taxon>Apodospora</taxon>
    </lineage>
</organism>
<evidence type="ECO:0000256" key="9">
    <source>
        <dbReference type="PROSITE-ProRule" id="PRU00176"/>
    </source>
</evidence>
<keyword evidence="11" id="KW-0175">Coiled coil</keyword>
<comment type="caution">
    <text evidence="15">The sequence shown here is derived from an EMBL/GenBank/DDBJ whole genome shotgun (WGS) entry which is preliminary data.</text>
</comment>
<feature type="region of interest" description="Disordered" evidence="12">
    <location>
        <begin position="391"/>
        <end position="505"/>
    </location>
</feature>
<feature type="coiled-coil region" evidence="11">
    <location>
        <begin position="202"/>
        <end position="238"/>
    </location>
</feature>
<comment type="similarity">
    <text evidence="4 10">Belongs to the cyclophilin-type PPIase family. PPIL4 subfamily.</text>
</comment>
<comment type="subcellular location">
    <subcellularLocation>
        <location evidence="3 10">Nucleus</location>
    </subcellularLocation>
</comment>
<keyword evidence="5 9" id="KW-0694">RNA-binding</keyword>
<dbReference type="PANTHER" id="PTHR45843">
    <property type="entry name" value="PEPTIDYL-PROLYL CIS-TRANS ISOMERASE-LIKE 4"/>
    <property type="match status" value="1"/>
</dbReference>
<feature type="domain" description="RRM" evidence="14">
    <location>
        <begin position="253"/>
        <end position="331"/>
    </location>
</feature>
<gene>
    <name evidence="15" type="ORF">B0H66DRAFT_171377</name>
</gene>
<dbReference type="EC" id="5.2.1.8" evidence="10"/>
<dbReference type="SUPFAM" id="SSF50891">
    <property type="entry name" value="Cyclophilin-like"/>
    <property type="match status" value="1"/>
</dbReference>
<evidence type="ECO:0000313" key="16">
    <source>
        <dbReference type="Proteomes" id="UP001283341"/>
    </source>
</evidence>
<dbReference type="FunFam" id="3.30.70.330:FF:000287">
    <property type="entry name" value="Peptidyl-prolyl cis-trans isomerase"/>
    <property type="match status" value="1"/>
</dbReference>
<dbReference type="FunFam" id="2.40.100.10:FF:000015">
    <property type="entry name" value="Peptidyl-prolyl cis-trans isomerase"/>
    <property type="match status" value="1"/>
</dbReference>
<comment type="catalytic activity">
    <reaction evidence="1 10">
        <text>[protein]-peptidylproline (omega=180) = [protein]-peptidylproline (omega=0)</text>
        <dbReference type="Rhea" id="RHEA:16237"/>
        <dbReference type="Rhea" id="RHEA-COMP:10747"/>
        <dbReference type="Rhea" id="RHEA-COMP:10748"/>
        <dbReference type="ChEBI" id="CHEBI:83833"/>
        <dbReference type="ChEBI" id="CHEBI:83834"/>
        <dbReference type="EC" id="5.2.1.8"/>
    </reaction>
</comment>
<proteinExistence type="inferred from homology"/>
<dbReference type="Pfam" id="PF00076">
    <property type="entry name" value="RRM_1"/>
    <property type="match status" value="1"/>
</dbReference>
<keyword evidence="6 10" id="KW-0697">Rotamase</keyword>
<protein>
    <recommendedName>
        <fullName evidence="10">Peptidyl-prolyl cis-trans isomerase</fullName>
        <shortName evidence="10">PPIase</shortName>
        <ecNumber evidence="10">5.2.1.8</ecNumber>
    </recommendedName>
</protein>
<reference evidence="15" key="2">
    <citation type="submission" date="2023-06" db="EMBL/GenBank/DDBJ databases">
        <authorList>
            <consortium name="Lawrence Berkeley National Laboratory"/>
            <person name="Haridas S."/>
            <person name="Hensen N."/>
            <person name="Bonometti L."/>
            <person name="Westerberg I."/>
            <person name="Brannstrom I.O."/>
            <person name="Guillou S."/>
            <person name="Cros-Aarteil S."/>
            <person name="Calhoun S."/>
            <person name="Kuo A."/>
            <person name="Mondo S."/>
            <person name="Pangilinan J."/>
            <person name="Riley R."/>
            <person name="Labutti K."/>
            <person name="Andreopoulos B."/>
            <person name="Lipzen A."/>
            <person name="Chen C."/>
            <person name="Yanf M."/>
            <person name="Daum C."/>
            <person name="Ng V."/>
            <person name="Clum A."/>
            <person name="Steindorff A."/>
            <person name="Ohm R."/>
            <person name="Martin F."/>
            <person name="Silar P."/>
            <person name="Natvig D."/>
            <person name="Lalanne C."/>
            <person name="Gautier V."/>
            <person name="Ament-Velasquez S.L."/>
            <person name="Kruys A."/>
            <person name="Hutchinson M.I."/>
            <person name="Powell A.J."/>
            <person name="Barry K."/>
            <person name="Miller A.N."/>
            <person name="Grigoriev I.V."/>
            <person name="Debuchy R."/>
            <person name="Gladieux P."/>
            <person name="Thoren M.H."/>
            <person name="Johannesson H."/>
        </authorList>
    </citation>
    <scope>NUCLEOTIDE SEQUENCE</scope>
    <source>
        <strain evidence="15">CBS 118394</strain>
    </source>
</reference>
<dbReference type="InterPro" id="IPR000504">
    <property type="entry name" value="RRM_dom"/>
</dbReference>
<evidence type="ECO:0000256" key="10">
    <source>
        <dbReference type="RuleBase" id="RU365081"/>
    </source>
</evidence>
<sequence length="505" mass="57301">MSVLLETSAGDIVIDLLVDYAPKICENFLKLCKVKYYNFSPVHSIQKSFSFQTGDPLGPMSAQSDGGTSIWGLLSGDAADKAFPAFFHPKLKHLERGTVSMATAPHPSDPDVRVAASQFLVTLGDNTDYLDGKAAIFGKVVEGFDVLEKINDAIVDERGHPLADIRIKHTVILDDPYPDPAGLREPSSSPAPSKAQLATVRIAEGEELLDEEANEEAAAEAERRRKEREAAAQALTLEMMGDLPFAEVKPPENVLFICKLNPVTTDEDLELIFSRFGKILSCEVIRDRKTGDSLQYAFLEFEDKESCEAAYHKMDSVLIDDRRIRVDFSQSVSRLSEMWRSETNNKRKSAAAKRGGGGWGGVQELEKWRKYRHEDDRPVNDADYNMVHGVEEMRGQHERGKDGRTDRPTSQGSGRDEADRRPAERPSRRDNDSPKPRDRGGRPPNDRRSRSPRRDSYRDGRDRKHDNAGSSRDSRDWRHGDRRDRDRDRDRDFDRDRRRDDYKRR</sequence>